<feature type="region of interest" description="Disordered" evidence="9">
    <location>
        <begin position="1237"/>
        <end position="1258"/>
    </location>
</feature>
<dbReference type="Pfam" id="PF23234">
    <property type="entry name" value="WHD_4th_Lhr"/>
    <property type="match status" value="1"/>
</dbReference>
<evidence type="ECO:0000313" key="12">
    <source>
        <dbReference type="EMBL" id="ACL71255.1"/>
    </source>
</evidence>
<dbReference type="STRING" id="396588.Tgr7_0156"/>
<feature type="domain" description="Helicase ATP-binding" evidence="10">
    <location>
        <begin position="25"/>
        <end position="216"/>
    </location>
</feature>
<evidence type="ECO:0000256" key="7">
    <source>
        <dbReference type="ARBA" id="ARBA00023204"/>
    </source>
</evidence>
<keyword evidence="4 12" id="KW-0347">Helicase</keyword>
<keyword evidence="6" id="KW-0238">DNA-binding</keyword>
<dbReference type="PANTHER" id="PTHR47962">
    <property type="entry name" value="ATP-DEPENDENT HELICASE LHR-RELATED-RELATED"/>
    <property type="match status" value="1"/>
</dbReference>
<dbReference type="InterPro" id="IPR045628">
    <property type="entry name" value="Lhr_WH_dom"/>
</dbReference>
<dbReference type="InterPro" id="IPR055367">
    <property type="entry name" value="WH4_Lhr"/>
</dbReference>
<dbReference type="InterPro" id="IPR001650">
    <property type="entry name" value="Helicase_C-like"/>
</dbReference>
<protein>
    <submittedName>
        <fullName evidence="12">DEAD/DEAH box helicase domain-containing protein</fullName>
    </submittedName>
</protein>
<dbReference type="Pfam" id="PF08494">
    <property type="entry name" value="DEAD_assoc"/>
    <property type="match status" value="1"/>
</dbReference>
<name>B8GTJ5_THISH</name>
<dbReference type="GO" id="GO:0006281">
    <property type="term" value="P:DNA repair"/>
    <property type="evidence" value="ECO:0007669"/>
    <property type="project" value="UniProtKB-KW"/>
</dbReference>
<dbReference type="HOGENOM" id="CLU_002025_3_1_6"/>
<dbReference type="GO" id="GO:0005524">
    <property type="term" value="F:ATP binding"/>
    <property type="evidence" value="ECO:0007669"/>
    <property type="project" value="UniProtKB-KW"/>
</dbReference>
<dbReference type="InterPro" id="IPR003593">
    <property type="entry name" value="AAA+_ATPase"/>
</dbReference>
<keyword evidence="1" id="KW-0547">Nucleotide-binding</keyword>
<reference evidence="12 13" key="1">
    <citation type="journal article" date="2011" name="Stand. Genomic Sci.">
        <title>Complete genome sequence of 'Thioalkalivibrio sulfidophilus' HL-EbGr7.</title>
        <authorList>
            <person name="Muyzer G."/>
            <person name="Sorokin D.Y."/>
            <person name="Mavromatis K."/>
            <person name="Lapidus A."/>
            <person name="Clum A."/>
            <person name="Ivanova N."/>
            <person name="Pati A."/>
            <person name="d'Haeseleer P."/>
            <person name="Woyke T."/>
            <person name="Kyrpides N.C."/>
        </authorList>
    </citation>
    <scope>NUCLEOTIDE SEQUENCE [LARGE SCALE GENOMIC DNA]</scope>
    <source>
        <strain evidence="12 13">HL-EbGR7</strain>
    </source>
</reference>
<dbReference type="GO" id="GO:0016887">
    <property type="term" value="F:ATP hydrolysis activity"/>
    <property type="evidence" value="ECO:0007669"/>
    <property type="project" value="TreeGrafter"/>
</dbReference>
<dbReference type="CDD" id="cd18796">
    <property type="entry name" value="SF2_C_LHR"/>
    <property type="match status" value="1"/>
</dbReference>
<dbReference type="InterPro" id="IPR055368">
    <property type="entry name" value="WH3_Lhr"/>
</dbReference>
<dbReference type="SMART" id="SM00382">
    <property type="entry name" value="AAA"/>
    <property type="match status" value="1"/>
</dbReference>
<dbReference type="GO" id="GO:0004386">
    <property type="term" value="F:helicase activity"/>
    <property type="evidence" value="ECO:0007669"/>
    <property type="project" value="UniProtKB-KW"/>
</dbReference>
<dbReference type="Pfam" id="PF00271">
    <property type="entry name" value="Helicase_C"/>
    <property type="match status" value="1"/>
</dbReference>
<dbReference type="Gene3D" id="3.40.50.300">
    <property type="entry name" value="P-loop containing nucleotide triphosphate hydrolases"/>
    <property type="match status" value="2"/>
</dbReference>
<dbReference type="Pfam" id="PF23236">
    <property type="entry name" value="WHD_2nd_Lhr"/>
    <property type="match status" value="1"/>
</dbReference>
<dbReference type="KEGG" id="tgr:Tgr7_0156"/>
<keyword evidence="2" id="KW-0227">DNA damage</keyword>
<accession>B8GTJ5</accession>
<proteinExistence type="predicted"/>
<evidence type="ECO:0000256" key="5">
    <source>
        <dbReference type="ARBA" id="ARBA00022840"/>
    </source>
</evidence>
<feature type="domain" description="Helicase C-terminal" evidence="11">
    <location>
        <begin position="278"/>
        <end position="428"/>
    </location>
</feature>
<evidence type="ECO:0000259" key="10">
    <source>
        <dbReference type="PROSITE" id="PS51192"/>
    </source>
</evidence>
<keyword evidence="5" id="KW-0067">ATP-binding</keyword>
<dbReference type="SMART" id="SM00490">
    <property type="entry name" value="HELICc"/>
    <property type="match status" value="1"/>
</dbReference>
<dbReference type="OrthoDB" id="9815222at2"/>
<dbReference type="SMART" id="SM00487">
    <property type="entry name" value="DEXDc"/>
    <property type="match status" value="1"/>
</dbReference>
<dbReference type="SUPFAM" id="SSF52540">
    <property type="entry name" value="P-loop containing nucleoside triphosphate hydrolases"/>
    <property type="match status" value="1"/>
</dbReference>
<dbReference type="eggNOG" id="COG1201">
    <property type="taxonomic scope" value="Bacteria"/>
</dbReference>
<dbReference type="PROSITE" id="PS51192">
    <property type="entry name" value="HELICASE_ATP_BIND_1"/>
    <property type="match status" value="1"/>
</dbReference>
<evidence type="ECO:0000256" key="2">
    <source>
        <dbReference type="ARBA" id="ARBA00022763"/>
    </source>
</evidence>
<evidence type="ECO:0000256" key="8">
    <source>
        <dbReference type="ARBA" id="ARBA00023235"/>
    </source>
</evidence>
<evidence type="ECO:0000259" key="11">
    <source>
        <dbReference type="PROSITE" id="PS51194"/>
    </source>
</evidence>
<evidence type="ECO:0000256" key="6">
    <source>
        <dbReference type="ARBA" id="ARBA00023125"/>
    </source>
</evidence>
<dbReference type="GO" id="GO:0003677">
    <property type="term" value="F:DNA binding"/>
    <property type="evidence" value="ECO:0007669"/>
    <property type="project" value="UniProtKB-KW"/>
</dbReference>
<dbReference type="Pfam" id="PF23235">
    <property type="entry name" value="WHD_3rd_Lhr"/>
    <property type="match status" value="1"/>
</dbReference>
<dbReference type="PROSITE" id="PS51194">
    <property type="entry name" value="HELICASE_CTER"/>
    <property type="match status" value="1"/>
</dbReference>
<organism evidence="12 13">
    <name type="scientific">Thioalkalivibrio sulfidiphilus (strain HL-EbGR7)</name>
    <dbReference type="NCBI Taxonomy" id="396588"/>
    <lineage>
        <taxon>Bacteria</taxon>
        <taxon>Pseudomonadati</taxon>
        <taxon>Pseudomonadota</taxon>
        <taxon>Gammaproteobacteria</taxon>
        <taxon>Chromatiales</taxon>
        <taxon>Ectothiorhodospiraceae</taxon>
        <taxon>Thioalkalivibrio</taxon>
    </lineage>
</organism>
<evidence type="ECO:0000313" key="13">
    <source>
        <dbReference type="Proteomes" id="UP000002383"/>
    </source>
</evidence>
<dbReference type="EMBL" id="CP001339">
    <property type="protein sequence ID" value="ACL71255.1"/>
    <property type="molecule type" value="Genomic_DNA"/>
</dbReference>
<dbReference type="PANTHER" id="PTHR47962:SF5">
    <property type="entry name" value="ATP-DEPENDENT HELICASE LHR-RELATED"/>
    <property type="match status" value="1"/>
</dbReference>
<evidence type="ECO:0000256" key="4">
    <source>
        <dbReference type="ARBA" id="ARBA00022806"/>
    </source>
</evidence>
<evidence type="ECO:0000256" key="3">
    <source>
        <dbReference type="ARBA" id="ARBA00022801"/>
    </source>
</evidence>
<sequence>MFSRPTHTWFSDNFTEPTPVQREGWARIAAGDHALLVAPTGSGKTLAAFLAGIDRLMQEADDAKAGVRVLYVSPLKALVYDVERNLRAPLTGILRTAERLGEPARSLRVDMRTGDTPQAERRAQLKDPAQILVTTPESLFLLLGSKARENLRTVHTVIVDEVHALAPSKRGAHLALSLERLAEITDAEPQRIGLSATVNPPELAARFLGGDREVAIVDTSAKPALDLHVEVPVADMEAVQSPATTTPPGPKRGGSILGELYAREVARPTPERGIWPAMYPALVAAIRSHRSTLIFVNSRGLAERLTQRLNEVADEPLVLAHHGSVSHERRAEIEEGLKAGRLKGIVATSSLELGVDMGAVDLVILVESPGSVARGLQRVGRAGHQVGAVSRGLIYPKFRGDLLECAVVSEAMLEGLLEPISVPRNPLDVLAQQLVAMVCDTPRTVSELEALVRRTHPYRELSRPLLEGVLDMLSGHYPSAEFADLRPWLAWDRAEDRLTPRRGAPMAVRLNAGTIPDRGLYAVHLGGADGPRLGELDEEMVFETRAGENILLGASTWRVEEITGDRVIVSPAPGEPGKLPFWHGDSLGRPVELGRRIGALTGKLGALSQAEAARWLEAHTPLSAFAAGNLAAYVHEQKQHTGVLPTDTAITVERFRDELGDWRACILSPFGARIHAPWGMALQNLLSARSGFEVQVMYTDDGIVLRFADTDALPDADELIPDPEEIEELITEQLATTALFAGLFRENAARALMLTRNRPEGRTPLWAQRMKSAQLLATVSRYPAFPIVLETYRQALSDVFDLAGLKALLADIRARRVRVDEVETRSASPFARSLVFAYVAAYIYEQDAPLAERRAQALTLDRGLLSELLGQAELRELLDAEVLEELEAELAHETDETRARDADELHDLLRRLGDQHLDELARRCTEDPAPWLETLKHSGRAAAVRIAGEPRFIAAEDAGLYRDALGVAPPPGLPDAFLVPVPDALEQLLRRFARTRGPFVTKQAAARFGLTEAQVIPVLRALLTEGRLVQGELRPGGREPEWCDVDILRRLKRRTLASLRHQAAPVEARALARFLPEWHGITRETGQRHGGAARLMDVVAQLEGLPLPWSLLAEVILPARVSGFTLEMLDMAAATGQVVWVGTGAQGPRDGRVALYRRERAPLLLPPAGDLPDGPLHRTLLEHLDRRGASFYLELETAVQRAHPEANAADFRAALWDLVWAGAITNDTFAPLRALARGPSKSTGRSTRRGGQALAGGRWSRVSELRDPTVSDTEQAVARAEMLLERYGIVSREAALAENLPGGFGAVYGVLRAMEESGRIRRGYFVEGLSGAQFAWAGSVDRIRGIRLEDDPQAGGEPVAQCLAAMDPANPFGTLLPWPEPAGDTRPRRVPGAWVILVDGLPVLYLGPGGKHLVTLDQEPHRLRAACRALHQIPRTGRRRLMIIEQVDGVPVNESPHAGMLLEAGFVRDYRGFSRA</sequence>
<keyword evidence="3" id="KW-0378">Hydrolase</keyword>
<dbReference type="RefSeq" id="WP_012636744.1">
    <property type="nucleotide sequence ID" value="NC_011901.1"/>
</dbReference>
<keyword evidence="7" id="KW-0234">DNA repair</keyword>
<dbReference type="InterPro" id="IPR014001">
    <property type="entry name" value="Helicase_ATP-bd"/>
</dbReference>
<dbReference type="InterPro" id="IPR027417">
    <property type="entry name" value="P-loop_NTPase"/>
</dbReference>
<keyword evidence="13" id="KW-1185">Reference proteome</keyword>
<evidence type="ECO:0000256" key="1">
    <source>
        <dbReference type="ARBA" id="ARBA00022741"/>
    </source>
</evidence>
<dbReference type="InterPro" id="IPR052511">
    <property type="entry name" value="ATP-dep_Helicase"/>
</dbReference>
<dbReference type="InterPro" id="IPR011545">
    <property type="entry name" value="DEAD/DEAH_box_helicase_dom"/>
</dbReference>
<dbReference type="InterPro" id="IPR055369">
    <property type="entry name" value="WH2_Lhr"/>
</dbReference>
<dbReference type="Pfam" id="PF19306">
    <property type="entry name" value="WHD_Lhr"/>
    <property type="match status" value="1"/>
</dbReference>
<gene>
    <name evidence="12" type="ordered locus">Tgr7_0156</name>
</gene>
<dbReference type="InterPro" id="IPR013701">
    <property type="entry name" value="Lhr-like_DEAD/DEAH_assoc"/>
</dbReference>
<evidence type="ECO:0000256" key="9">
    <source>
        <dbReference type="SAM" id="MobiDB-lite"/>
    </source>
</evidence>
<keyword evidence="8" id="KW-0413">Isomerase</keyword>
<dbReference type="Pfam" id="PF00270">
    <property type="entry name" value="DEAD"/>
    <property type="match status" value="1"/>
</dbReference>
<dbReference type="Proteomes" id="UP000002383">
    <property type="component" value="Chromosome"/>
</dbReference>